<dbReference type="InterPro" id="IPR035959">
    <property type="entry name" value="RutC-like_sf"/>
</dbReference>
<dbReference type="Proteomes" id="UP001595697">
    <property type="component" value="Unassembled WGS sequence"/>
</dbReference>
<dbReference type="SUPFAM" id="SSF55298">
    <property type="entry name" value="YjgF-like"/>
    <property type="match status" value="1"/>
</dbReference>
<dbReference type="EMBL" id="JBHSBD010000091">
    <property type="protein sequence ID" value="MFC3970080.1"/>
    <property type="molecule type" value="Genomic_DNA"/>
</dbReference>
<reference evidence="3" key="1">
    <citation type="journal article" date="2019" name="Int. J. Syst. Evol. Microbiol.">
        <title>The Global Catalogue of Microorganisms (GCM) 10K type strain sequencing project: providing services to taxonomists for standard genome sequencing and annotation.</title>
        <authorList>
            <consortium name="The Broad Institute Genomics Platform"/>
            <consortium name="The Broad Institute Genome Sequencing Center for Infectious Disease"/>
            <person name="Wu L."/>
            <person name="Ma J."/>
        </authorList>
    </citation>
    <scope>NUCLEOTIDE SEQUENCE [LARGE SCALE GENOMIC DNA]</scope>
    <source>
        <strain evidence="3">TBRC 5781</strain>
    </source>
</reference>
<dbReference type="InterPro" id="IPR013813">
    <property type="entry name" value="Endoribo_LPSP/chorism_mut-like"/>
</dbReference>
<comment type="caution">
    <text evidence="2">The sequence shown here is derived from an EMBL/GenBank/DDBJ whole genome shotgun (WGS) entry which is preliminary data.</text>
</comment>
<keyword evidence="3" id="KW-1185">Reference proteome</keyword>
<evidence type="ECO:0000259" key="1">
    <source>
        <dbReference type="Pfam" id="PF14588"/>
    </source>
</evidence>
<protein>
    <submittedName>
        <fullName evidence="2">RidA family protein</fullName>
    </submittedName>
</protein>
<evidence type="ECO:0000313" key="3">
    <source>
        <dbReference type="Proteomes" id="UP001595697"/>
    </source>
</evidence>
<dbReference type="CDD" id="cd02199">
    <property type="entry name" value="YjgF_YER057c_UK114_like_1"/>
    <property type="match status" value="1"/>
</dbReference>
<dbReference type="PANTHER" id="PTHR43760">
    <property type="entry name" value="ENDORIBONUCLEASE-RELATED"/>
    <property type="match status" value="1"/>
</dbReference>
<sequence>MDIESRLHELGISLPHDVAAAARYTPAVVHGNLAYISGQLPREGEAVYVVGKVGRDVSIEEAKRASRIALIRTLAALRDALGSLDRMEQVLRLVVYVNSVDDFTEFSSVVDGASELIFDLLGQQRGQHARTSIGGVKLPRNAVVEIEATFALYPTS</sequence>
<evidence type="ECO:0000313" key="2">
    <source>
        <dbReference type="EMBL" id="MFC3970080.1"/>
    </source>
</evidence>
<accession>A0ABV8EBY3</accession>
<gene>
    <name evidence="2" type="ORF">ACFOVS_18485</name>
</gene>
<dbReference type="Pfam" id="PF14588">
    <property type="entry name" value="YjgF_endoribonc"/>
    <property type="match status" value="1"/>
</dbReference>
<dbReference type="PANTHER" id="PTHR43760:SF1">
    <property type="entry name" value="ENDORIBONUCLEASE L-PSP_CHORISMATE MUTASE-LIKE DOMAIN-CONTAINING PROTEIN"/>
    <property type="match status" value="1"/>
</dbReference>
<dbReference type="Gene3D" id="3.30.1330.40">
    <property type="entry name" value="RutC-like"/>
    <property type="match status" value="1"/>
</dbReference>
<dbReference type="RefSeq" id="WP_247262328.1">
    <property type="nucleotide sequence ID" value="NZ_JALJQZ010000045.1"/>
</dbReference>
<name>A0ABV8EBY3_9HYPH</name>
<feature type="domain" description="Endoribonuclease L-PSP/chorismate mutase-like" evidence="1">
    <location>
        <begin position="4"/>
        <end position="143"/>
    </location>
</feature>
<proteinExistence type="predicted"/>
<organism evidence="2 3">
    <name type="scientific">Rhizobium lemnae</name>
    <dbReference type="NCBI Taxonomy" id="1214924"/>
    <lineage>
        <taxon>Bacteria</taxon>
        <taxon>Pseudomonadati</taxon>
        <taxon>Pseudomonadota</taxon>
        <taxon>Alphaproteobacteria</taxon>
        <taxon>Hyphomicrobiales</taxon>
        <taxon>Rhizobiaceae</taxon>
        <taxon>Rhizobium/Agrobacterium group</taxon>
        <taxon>Rhizobium</taxon>
    </lineage>
</organism>